<evidence type="ECO:0000313" key="2">
    <source>
        <dbReference type="EMBL" id="QII09817.1"/>
    </source>
</evidence>
<dbReference type="EMBL" id="CP049055">
    <property type="protein sequence ID" value="QII09817.1"/>
    <property type="molecule type" value="Genomic_DNA"/>
</dbReference>
<evidence type="ECO:0000313" key="1">
    <source>
        <dbReference type="EMBL" id="CAJ72803.1"/>
    </source>
</evidence>
<dbReference type="EMBL" id="CT573072">
    <property type="protein sequence ID" value="CAJ72803.1"/>
    <property type="molecule type" value="Genomic_DNA"/>
</dbReference>
<accession>Q1Q0F2</accession>
<reference evidence="1" key="1">
    <citation type="journal article" date="2006" name="Nature">
        <title>Deciphering the evolution and metabolism of an anammox bacterium from a community genome.</title>
        <authorList>
            <person name="Strous M."/>
            <person name="Pelletier E."/>
            <person name="Mangenot S."/>
            <person name="Rattei T."/>
            <person name="Lehner A."/>
            <person name="Taylor M.W."/>
            <person name="Horn M."/>
            <person name="Daims H."/>
            <person name="Bartol-Mavel D."/>
            <person name="Wincker P."/>
            <person name="Barbe V."/>
            <person name="Fonknechten N."/>
            <person name="Vallenet D."/>
            <person name="Segurens B."/>
            <person name="Schenowitz-Truong C."/>
            <person name="Medigue C."/>
            <person name="Collingro A."/>
            <person name="Snel B."/>
            <person name="Dutilh B.E."/>
            <person name="OpDenCamp H.J.M."/>
            <person name="vanDerDrift C."/>
            <person name="Cirpus I."/>
            <person name="vanDePas-Schoonen K.T."/>
            <person name="Harhangi H.R."/>
            <person name="vanNiftrik L."/>
            <person name="Schmid M."/>
            <person name="Keltjens J."/>
            <person name="vanDeVossenberg J."/>
            <person name="Kartal B."/>
            <person name="Meier H."/>
            <person name="Frishman D."/>
            <person name="Huynen M.A."/>
            <person name="Mewes H."/>
            <person name="Weissenbach J."/>
            <person name="Jetten M.S.M."/>
            <person name="Wagner M."/>
            <person name="LePaslier D."/>
        </authorList>
    </citation>
    <scope>NUCLEOTIDE SEQUENCE</scope>
</reference>
<protein>
    <submittedName>
        <fullName evidence="1">Uncharacterized protein</fullName>
    </submittedName>
</protein>
<organism evidence="1">
    <name type="scientific">Kuenenia stuttgartiensis</name>
    <dbReference type="NCBI Taxonomy" id="174633"/>
    <lineage>
        <taxon>Bacteria</taxon>
        <taxon>Pseudomonadati</taxon>
        <taxon>Planctomycetota</taxon>
        <taxon>Candidatus Brocadiia</taxon>
        <taxon>Candidatus Brocadiales</taxon>
        <taxon>Candidatus Brocadiaceae</taxon>
        <taxon>Candidatus Kuenenia</taxon>
    </lineage>
</organism>
<proteinExistence type="predicted"/>
<gene>
    <name evidence="2" type="ORF">KsCSTR_04380</name>
    <name evidence="1" type="ORF">kustd2058</name>
</gene>
<sequence>MHNQIIIVFARVSAISILKTVQRMLCSKKNIQFSMPTKNKLSLISLCLLWHNA</sequence>
<evidence type="ECO:0000313" key="3">
    <source>
        <dbReference type="Proteomes" id="UP000501926"/>
    </source>
</evidence>
<reference evidence="2 3" key="3">
    <citation type="submission" date="2020-02" db="EMBL/GenBank/DDBJ databases">
        <title>Newly sequenced genome of strain CSTR1 showed variability in Candidatus Kuenenia stuttgartiensis genomes.</title>
        <authorList>
            <person name="Ding C."/>
            <person name="Adrian L."/>
        </authorList>
    </citation>
    <scope>NUCLEOTIDE SEQUENCE [LARGE SCALE GENOMIC DNA]</scope>
    <source>
        <strain evidence="2 3">CSTR1</strain>
    </source>
</reference>
<reference evidence="1" key="2">
    <citation type="submission" date="2006-01" db="EMBL/GenBank/DDBJ databases">
        <authorList>
            <person name="Genoscope"/>
        </authorList>
    </citation>
    <scope>NUCLEOTIDE SEQUENCE</scope>
</reference>
<name>Q1Q0F2_KUEST</name>
<dbReference type="Proteomes" id="UP000501926">
    <property type="component" value="Chromosome"/>
</dbReference>
<dbReference type="AlphaFoldDB" id="Q1Q0F2"/>